<dbReference type="CDD" id="cd02981">
    <property type="entry name" value="PDI_b_family"/>
    <property type="match status" value="1"/>
</dbReference>
<dbReference type="Gene3D" id="3.40.30.10">
    <property type="entry name" value="Glutaredoxin"/>
    <property type="match status" value="4"/>
</dbReference>
<dbReference type="FunFam" id="3.40.30.10:FF:000027">
    <property type="entry name" value="protein disulfide-isomerase A2"/>
    <property type="match status" value="1"/>
</dbReference>
<dbReference type="GO" id="GO:0003756">
    <property type="term" value="F:protein disulfide isomerase activity"/>
    <property type="evidence" value="ECO:0007669"/>
    <property type="project" value="UniProtKB-EC"/>
</dbReference>
<evidence type="ECO:0000256" key="4">
    <source>
        <dbReference type="ARBA" id="ARBA00022729"/>
    </source>
</evidence>
<evidence type="ECO:0000256" key="2">
    <source>
        <dbReference type="ARBA" id="ARBA00006347"/>
    </source>
</evidence>
<dbReference type="InterPro" id="IPR013766">
    <property type="entry name" value="Thioredoxin_domain"/>
</dbReference>
<dbReference type="PROSITE" id="PS51352">
    <property type="entry name" value="THIOREDOXIN_2"/>
    <property type="match status" value="2"/>
</dbReference>
<feature type="non-terminal residue" evidence="13">
    <location>
        <position position="507"/>
    </location>
</feature>
<dbReference type="Proteomes" id="UP000886611">
    <property type="component" value="Unassembled WGS sequence"/>
</dbReference>
<proteinExistence type="inferred from homology"/>
<dbReference type="Pfam" id="PF13848">
    <property type="entry name" value="Thioredoxin_6"/>
    <property type="match status" value="1"/>
</dbReference>
<feature type="non-terminal residue" evidence="13">
    <location>
        <position position="1"/>
    </location>
</feature>
<evidence type="ECO:0000313" key="14">
    <source>
        <dbReference type="Proteomes" id="UP000886611"/>
    </source>
</evidence>
<sequence>MKTFRLLPLIALLLTASVPISIRADDNQAGEEETLKKTEGDESGTSEEIKEENGIMVLDESNFDRALQENKMLLVEFYAPWCGHCQALAPEYEIAAELLKQESSDIQLAKVDVTKEKGLATEFEIDSFPKLKFFIGGDRKNFVEFTVDTLTTLFKDIKGDETRIFYEVAVEMVDVEFGITDCKDAFQKYAVGQDSVVLFKKFDEKRADFKLMADNKTDKEELMKFITFNSLELVTEFNEQNSPKIFEAKVKHHNLLFINKTLETHLALLESFRSAASEFRGKVLFVLIDINGNHDHVLDYFGLKKEDIPAIRVIDTDSQKKYSLSEKEISSENILKLCLGVLGGTAQPHLMSQEIPDDWNDNPVKILVGKNFEQVAFDETKNVFVMFYAPWCAHCKELTPTWENLAEKYKDHENIIIANIDATANDIEVVSVPGYPAIKYFPAGKERKIIDYNSQRDVETFSKFLDNGGVLPEEEEEEEEPESLGEEDVENITVTPRGGNETSRDEL</sequence>
<dbReference type="InterPro" id="IPR036249">
    <property type="entry name" value="Thioredoxin-like_sf"/>
</dbReference>
<dbReference type="PANTHER" id="PTHR18929:SF93">
    <property type="entry name" value="PROTEIN DISULFIDE-ISOMERASE A2"/>
    <property type="match status" value="1"/>
</dbReference>
<evidence type="ECO:0000256" key="1">
    <source>
        <dbReference type="ARBA" id="ARBA00001182"/>
    </source>
</evidence>
<evidence type="ECO:0000256" key="10">
    <source>
        <dbReference type="SAM" id="MobiDB-lite"/>
    </source>
</evidence>
<feature type="domain" description="Thioredoxin" evidence="12">
    <location>
        <begin position="341"/>
        <end position="470"/>
    </location>
</feature>
<dbReference type="CDD" id="cd02961">
    <property type="entry name" value="PDI_a_family"/>
    <property type="match status" value="1"/>
</dbReference>
<feature type="domain" description="Thioredoxin" evidence="12">
    <location>
        <begin position="24"/>
        <end position="159"/>
    </location>
</feature>
<dbReference type="InterPro" id="IPR017937">
    <property type="entry name" value="Thioredoxin_CS"/>
</dbReference>
<evidence type="ECO:0000313" key="13">
    <source>
        <dbReference type="EMBL" id="KAG2455488.1"/>
    </source>
</evidence>
<keyword evidence="7" id="KW-1015">Disulfide bond</keyword>
<feature type="compositionally biased region" description="Acidic residues" evidence="10">
    <location>
        <begin position="472"/>
        <end position="490"/>
    </location>
</feature>
<dbReference type="EMBL" id="JAATIS010009265">
    <property type="protein sequence ID" value="KAG2455488.1"/>
    <property type="molecule type" value="Genomic_DNA"/>
</dbReference>
<feature type="region of interest" description="Disordered" evidence="10">
    <location>
        <begin position="466"/>
        <end position="507"/>
    </location>
</feature>
<dbReference type="EC" id="5.3.4.1" evidence="3"/>
<keyword evidence="4 11" id="KW-0732">Signal</keyword>
<evidence type="ECO:0000256" key="8">
    <source>
        <dbReference type="ARBA" id="ARBA00023235"/>
    </source>
</evidence>
<dbReference type="FunFam" id="3.40.30.10:FF:000107">
    <property type="entry name" value="Protein disulfide-isomerase 5-2"/>
    <property type="match status" value="1"/>
</dbReference>
<dbReference type="SUPFAM" id="SSF52833">
    <property type="entry name" value="Thioredoxin-like"/>
    <property type="match status" value="4"/>
</dbReference>
<dbReference type="GO" id="GO:0034976">
    <property type="term" value="P:response to endoplasmic reticulum stress"/>
    <property type="evidence" value="ECO:0007669"/>
    <property type="project" value="TreeGrafter"/>
</dbReference>
<accession>A0A8X8BE40</accession>
<evidence type="ECO:0000256" key="9">
    <source>
        <dbReference type="ARBA" id="ARBA00023284"/>
    </source>
</evidence>
<feature type="chain" id="PRO_5036456095" description="protein disulfide-isomerase" evidence="11">
    <location>
        <begin position="25"/>
        <end position="507"/>
    </location>
</feature>
<feature type="region of interest" description="Disordered" evidence="10">
    <location>
        <begin position="28"/>
        <end position="49"/>
    </location>
</feature>
<evidence type="ECO:0000259" key="12">
    <source>
        <dbReference type="PROSITE" id="PS51352"/>
    </source>
</evidence>
<reference evidence="13 14" key="1">
    <citation type="journal article" date="2021" name="Cell">
        <title>Tracing the genetic footprints of vertebrate landing in non-teleost ray-finned fishes.</title>
        <authorList>
            <person name="Bi X."/>
            <person name="Wang K."/>
            <person name="Yang L."/>
            <person name="Pan H."/>
            <person name="Jiang H."/>
            <person name="Wei Q."/>
            <person name="Fang M."/>
            <person name="Yu H."/>
            <person name="Zhu C."/>
            <person name="Cai Y."/>
            <person name="He Y."/>
            <person name="Gan X."/>
            <person name="Zeng H."/>
            <person name="Yu D."/>
            <person name="Zhu Y."/>
            <person name="Jiang H."/>
            <person name="Qiu Q."/>
            <person name="Yang H."/>
            <person name="Zhang Y.E."/>
            <person name="Wang W."/>
            <person name="Zhu M."/>
            <person name="He S."/>
            <person name="Zhang G."/>
        </authorList>
    </citation>
    <scope>NUCLEOTIDE SEQUENCE [LARGE SCALE GENOMIC DNA]</scope>
    <source>
        <strain evidence="13">Bchr_013</strain>
    </source>
</reference>
<keyword evidence="6" id="KW-0256">Endoplasmic reticulum</keyword>
<dbReference type="GO" id="GO:0006457">
    <property type="term" value="P:protein folding"/>
    <property type="evidence" value="ECO:0007669"/>
    <property type="project" value="TreeGrafter"/>
</dbReference>
<dbReference type="PANTHER" id="PTHR18929">
    <property type="entry name" value="PROTEIN DISULFIDE ISOMERASE"/>
    <property type="match status" value="1"/>
</dbReference>
<keyword evidence="9" id="KW-0676">Redox-active center</keyword>
<protein>
    <recommendedName>
        <fullName evidence="3">protein disulfide-isomerase</fullName>
        <ecNumber evidence="3">5.3.4.1</ecNumber>
    </recommendedName>
</protein>
<evidence type="ECO:0000256" key="11">
    <source>
        <dbReference type="SAM" id="SignalP"/>
    </source>
</evidence>
<keyword evidence="14" id="KW-1185">Reference proteome</keyword>
<keyword evidence="5" id="KW-0677">Repeat</keyword>
<dbReference type="Pfam" id="PF00085">
    <property type="entry name" value="Thioredoxin"/>
    <property type="match status" value="2"/>
</dbReference>
<comment type="caution">
    <text evidence="13">The sequence shown here is derived from an EMBL/GenBank/DDBJ whole genome shotgun (WGS) entry which is preliminary data.</text>
</comment>
<evidence type="ECO:0000256" key="6">
    <source>
        <dbReference type="ARBA" id="ARBA00022824"/>
    </source>
</evidence>
<organism evidence="13 14">
    <name type="scientific">Polypterus senegalus</name>
    <name type="common">Senegal bichir</name>
    <dbReference type="NCBI Taxonomy" id="55291"/>
    <lineage>
        <taxon>Eukaryota</taxon>
        <taxon>Metazoa</taxon>
        <taxon>Chordata</taxon>
        <taxon>Craniata</taxon>
        <taxon>Vertebrata</taxon>
        <taxon>Euteleostomi</taxon>
        <taxon>Actinopterygii</taxon>
        <taxon>Polypteriformes</taxon>
        <taxon>Polypteridae</taxon>
        <taxon>Polypterus</taxon>
    </lineage>
</organism>
<feature type="signal peptide" evidence="11">
    <location>
        <begin position="1"/>
        <end position="24"/>
    </location>
</feature>
<dbReference type="GO" id="GO:0005783">
    <property type="term" value="C:endoplasmic reticulum"/>
    <property type="evidence" value="ECO:0007669"/>
    <property type="project" value="TreeGrafter"/>
</dbReference>
<dbReference type="CDD" id="cd02982">
    <property type="entry name" value="PDI_b'_family"/>
    <property type="match status" value="1"/>
</dbReference>
<name>A0A8X8BE40_POLSE</name>
<comment type="catalytic activity">
    <reaction evidence="1">
        <text>Catalyzes the rearrangement of -S-S- bonds in proteins.</text>
        <dbReference type="EC" id="5.3.4.1"/>
    </reaction>
</comment>
<evidence type="ECO:0000256" key="7">
    <source>
        <dbReference type="ARBA" id="ARBA00023157"/>
    </source>
</evidence>
<comment type="similarity">
    <text evidence="2">Belongs to the protein disulfide isomerase family.</text>
</comment>
<dbReference type="AlphaFoldDB" id="A0A8X8BE40"/>
<dbReference type="PROSITE" id="PS00194">
    <property type="entry name" value="THIOREDOXIN_1"/>
    <property type="match status" value="2"/>
</dbReference>
<keyword evidence="8 13" id="KW-0413">Isomerase</keyword>
<dbReference type="CDD" id="cd02995">
    <property type="entry name" value="PDI_a_PDI_a'_C"/>
    <property type="match status" value="1"/>
</dbReference>
<gene>
    <name evidence="13" type="primary">Pdia2</name>
    <name evidence="13" type="ORF">GTO96_0007823</name>
</gene>
<evidence type="ECO:0000256" key="5">
    <source>
        <dbReference type="ARBA" id="ARBA00022737"/>
    </source>
</evidence>
<evidence type="ECO:0000256" key="3">
    <source>
        <dbReference type="ARBA" id="ARBA00012723"/>
    </source>
</evidence>